<evidence type="ECO:0000259" key="6">
    <source>
        <dbReference type="SMART" id="SM00062"/>
    </source>
</evidence>
<dbReference type="PANTHER" id="PTHR30085">
    <property type="entry name" value="AMINO ACID ABC TRANSPORTER PERMEASE"/>
    <property type="match status" value="1"/>
</dbReference>
<dbReference type="PANTHER" id="PTHR30085:SF7">
    <property type="entry name" value="AMINO-ACID ABC TRANSPORTER-BINDING PROTEIN YHDW-RELATED"/>
    <property type="match status" value="1"/>
</dbReference>
<comment type="caution">
    <text evidence="7">The sequence shown here is derived from an EMBL/GenBank/DDBJ whole genome shotgun (WGS) entry which is preliminary data.</text>
</comment>
<dbReference type="CDD" id="cd13692">
    <property type="entry name" value="PBP2_BztA"/>
    <property type="match status" value="1"/>
</dbReference>
<accession>A0A6N6VGB0</accession>
<keyword evidence="8" id="KW-1185">Reference proteome</keyword>
<evidence type="ECO:0000256" key="3">
    <source>
        <dbReference type="ARBA" id="ARBA00022729"/>
    </source>
</evidence>
<feature type="region of interest" description="Disordered" evidence="5">
    <location>
        <begin position="1"/>
        <end position="32"/>
    </location>
</feature>
<evidence type="ECO:0000313" key="8">
    <source>
        <dbReference type="Proteomes" id="UP000468901"/>
    </source>
</evidence>
<dbReference type="AlphaFoldDB" id="A0A6N6VGB0"/>
<evidence type="ECO:0000313" key="7">
    <source>
        <dbReference type="EMBL" id="KAB7739746.1"/>
    </source>
</evidence>
<protein>
    <submittedName>
        <fullName evidence="7">Transporter substrate-binding domain-containing protein</fullName>
    </submittedName>
</protein>
<keyword evidence="2" id="KW-0813">Transport</keyword>
<dbReference type="RefSeq" id="WP_152216555.1">
    <property type="nucleotide sequence ID" value="NZ_WESC01000009.1"/>
</dbReference>
<evidence type="ECO:0000256" key="1">
    <source>
        <dbReference type="ARBA" id="ARBA00010333"/>
    </source>
</evidence>
<name>A0A6N6VGB0_9HYPH</name>
<dbReference type="EMBL" id="WESC01000009">
    <property type="protein sequence ID" value="KAB7739746.1"/>
    <property type="molecule type" value="Genomic_DNA"/>
</dbReference>
<comment type="similarity">
    <text evidence="1 4">Belongs to the bacterial solute-binding protein 3 family.</text>
</comment>
<dbReference type="GO" id="GO:0006865">
    <property type="term" value="P:amino acid transport"/>
    <property type="evidence" value="ECO:0007669"/>
    <property type="project" value="TreeGrafter"/>
</dbReference>
<evidence type="ECO:0000256" key="5">
    <source>
        <dbReference type="SAM" id="MobiDB-lite"/>
    </source>
</evidence>
<dbReference type="Pfam" id="PF00497">
    <property type="entry name" value="SBP_bac_3"/>
    <property type="match status" value="1"/>
</dbReference>
<evidence type="ECO:0000256" key="2">
    <source>
        <dbReference type="ARBA" id="ARBA00022448"/>
    </source>
</evidence>
<feature type="compositionally biased region" description="Low complexity" evidence="5">
    <location>
        <begin position="13"/>
        <end position="32"/>
    </location>
</feature>
<feature type="domain" description="Solute-binding protein family 3/N-terminal" evidence="6">
    <location>
        <begin position="42"/>
        <end position="303"/>
    </location>
</feature>
<dbReference type="InterPro" id="IPR051455">
    <property type="entry name" value="Bact_solute-bind_prot3"/>
</dbReference>
<keyword evidence="3" id="KW-0732">Signal</keyword>
<dbReference type="SMART" id="SM00062">
    <property type="entry name" value="PBPb"/>
    <property type="match status" value="1"/>
</dbReference>
<reference evidence="7 8" key="1">
    <citation type="submission" date="2019-09" db="EMBL/GenBank/DDBJ databases">
        <title>Parvibaculum sedimenti sp. nov., isolated from sediment.</title>
        <authorList>
            <person name="Wang Y."/>
        </authorList>
    </citation>
    <scope>NUCLEOTIDE SEQUENCE [LARGE SCALE GENOMIC DNA]</scope>
    <source>
        <strain evidence="7 8">HXT-9</strain>
    </source>
</reference>
<dbReference type="PROSITE" id="PS01039">
    <property type="entry name" value="SBP_BACTERIAL_3"/>
    <property type="match status" value="1"/>
</dbReference>
<proteinExistence type="inferred from homology"/>
<dbReference type="InterPro" id="IPR018313">
    <property type="entry name" value="SBP_3_CS"/>
</dbReference>
<dbReference type="Gene3D" id="3.40.190.10">
    <property type="entry name" value="Periplasmic binding protein-like II"/>
    <property type="match status" value="2"/>
</dbReference>
<organism evidence="7 8">
    <name type="scientific">Parvibaculum sedimenti</name>
    <dbReference type="NCBI Taxonomy" id="2608632"/>
    <lineage>
        <taxon>Bacteria</taxon>
        <taxon>Pseudomonadati</taxon>
        <taxon>Pseudomonadota</taxon>
        <taxon>Alphaproteobacteria</taxon>
        <taxon>Hyphomicrobiales</taxon>
        <taxon>Parvibaculaceae</taxon>
        <taxon>Parvibaculum</taxon>
    </lineage>
</organism>
<dbReference type="InterPro" id="IPR001638">
    <property type="entry name" value="Solute-binding_3/MltF_N"/>
</dbReference>
<dbReference type="SUPFAM" id="SSF53850">
    <property type="entry name" value="Periplasmic binding protein-like II"/>
    <property type="match status" value="1"/>
</dbReference>
<evidence type="ECO:0000256" key="4">
    <source>
        <dbReference type="RuleBase" id="RU003744"/>
    </source>
</evidence>
<gene>
    <name evidence="7" type="ORF">F2P47_10930</name>
</gene>
<dbReference type="Proteomes" id="UP000468901">
    <property type="component" value="Unassembled WGS sequence"/>
</dbReference>
<sequence>MPGPGASVGKPVQGQPVAKAGQPAPAAQPQGATLATVRERGYVQCGVSTGLPGFSNPDDKGVWTGIDVDFCKAVAAAVFGDETKVKYRPLNAKDRFTALQSGEVDVLSRNTTWTMSRDTSLGFNFAGVIYYDGQGFMVKKASGITSAAQLNGATICTQTGTTTELNLADYFRGQNMTYKVLPFEKNEEALSAYDSGRCDAYTTDASGLHAQKLILKNPVEHMVLPEVISKEPLGPLVRQGDPQWEDIVRWTLFALIDAEELGVTSTNVNQMKASPSPEVRRMLGTEGDFGQALGLSKNWAVDAIGAVGNYGEMFERNVGVKTPLGIPRGLNALWRNGGLMYAPPIR</sequence>